<keyword evidence="6" id="KW-1185">Reference proteome</keyword>
<organism evidence="5 6">
    <name type="scientific">Solilutibacter oculi</name>
    <dbReference type="NCBI Taxonomy" id="2698682"/>
    <lineage>
        <taxon>Bacteria</taxon>
        <taxon>Pseudomonadati</taxon>
        <taxon>Pseudomonadota</taxon>
        <taxon>Gammaproteobacteria</taxon>
        <taxon>Lysobacterales</taxon>
        <taxon>Lysobacteraceae</taxon>
        <taxon>Solilutibacter</taxon>
    </lineage>
</organism>
<evidence type="ECO:0000313" key="6">
    <source>
        <dbReference type="Proteomes" id="UP000251842"/>
    </source>
</evidence>
<evidence type="ECO:0000259" key="2">
    <source>
        <dbReference type="PROSITE" id="PS50112"/>
    </source>
</evidence>
<dbReference type="SMART" id="SM00052">
    <property type="entry name" value="EAL"/>
    <property type="match status" value="1"/>
</dbReference>
<dbReference type="PROSITE" id="PS50887">
    <property type="entry name" value="GGDEF"/>
    <property type="match status" value="1"/>
</dbReference>
<dbReference type="Pfam" id="PF08448">
    <property type="entry name" value="PAS_4"/>
    <property type="match status" value="1"/>
</dbReference>
<dbReference type="PROSITE" id="PS50112">
    <property type="entry name" value="PAS"/>
    <property type="match status" value="1"/>
</dbReference>
<sequence>MAIRGANKDRVLTLQIAALVAAGLLLVGLMLGALMLQTNVQAWLLANHRWVHAQTTMIDALEIYAVNRDPHFMDRARESMQVPMAARNARIAAERDPVDMKTVRAGLLEMGMNEADIDGMAWLYFNMGRWPYLRDSIAIWLKVDPDIDRLAAIGTAMEADNKAGRLTPVRAAAYRKEIAHIRTRIDGYTWDFSNMLVSGLRTLRVVLIASTVLLLGALTLLFGVILSKVVGRIRSSEGWLRASFEQANVGMLQLDAKGAIQHANSAASRLLGLGVDECRQRRLQDFIVDGEQARFMDQLERGVSVGGGVEGDTYMLESASGRHQIVRASISEVDADHALGRHGTHFAMIEDVTEAHAMRAELSQRARFDHLTGLLNRGELKLRIDAALRDLREGRIADLSVCLIDLDRFGHINHSAGQRVGDRILQVIAHRLHEAVGDAGEVGRLGGDQFVLVLPGMESGQAMEFAARIAEAISRPDKELSDSTMTPTASIGVVAVDRRHANASEVLAAADTVCERAKQAGRNRVRLLTRDDVAESGGRSAAECVREIRAAIAHGRLEMHAQRIVPCHPGGRSEQAELLLRMRDSEGVEFMPADFMPVAEMYGLNVDIDRQVLLLATEAIRAHRKAGGPPLLLFVNISASSVGEPEFGLFVRHLLDGEPGLAQMLCLEITETGVMANLAQATAFMDMVRQRGCRMALDDFGTGHSSLAHLRVLPVDIVKLDGSFVRDIDRDATSEVLIRSICQMSHVLGKRTVLEWVERREDAPRMCALGADYMQGFGLHLPEPLADYLASVQSSKGASFAGAR</sequence>
<dbReference type="NCBIfam" id="TIGR00254">
    <property type="entry name" value="GGDEF"/>
    <property type="match status" value="1"/>
</dbReference>
<dbReference type="Gene3D" id="3.30.70.270">
    <property type="match status" value="1"/>
</dbReference>
<dbReference type="Proteomes" id="UP000251842">
    <property type="component" value="Chromosome"/>
</dbReference>
<name>A0A344J3J9_9GAMM</name>
<dbReference type="PANTHER" id="PTHR44757:SF2">
    <property type="entry name" value="BIOFILM ARCHITECTURE MAINTENANCE PROTEIN MBAA"/>
    <property type="match status" value="1"/>
</dbReference>
<dbReference type="PROSITE" id="PS50883">
    <property type="entry name" value="EAL"/>
    <property type="match status" value="1"/>
</dbReference>
<feature type="domain" description="EAL" evidence="3">
    <location>
        <begin position="541"/>
        <end position="796"/>
    </location>
</feature>
<dbReference type="SUPFAM" id="SSF55785">
    <property type="entry name" value="PYP-like sensor domain (PAS domain)"/>
    <property type="match status" value="1"/>
</dbReference>
<dbReference type="SUPFAM" id="SSF55073">
    <property type="entry name" value="Nucleotide cyclase"/>
    <property type="match status" value="1"/>
</dbReference>
<dbReference type="SMART" id="SM00267">
    <property type="entry name" value="GGDEF"/>
    <property type="match status" value="1"/>
</dbReference>
<dbReference type="Gene3D" id="3.30.450.20">
    <property type="entry name" value="PAS domain"/>
    <property type="match status" value="1"/>
</dbReference>
<dbReference type="CDD" id="cd00130">
    <property type="entry name" value="PAS"/>
    <property type="match status" value="1"/>
</dbReference>
<dbReference type="KEGG" id="lue:DCD74_01900"/>
<dbReference type="Pfam" id="PF00990">
    <property type="entry name" value="GGDEF"/>
    <property type="match status" value="1"/>
</dbReference>
<keyword evidence="1" id="KW-0812">Transmembrane</keyword>
<dbReference type="Gene3D" id="3.20.20.450">
    <property type="entry name" value="EAL domain"/>
    <property type="match status" value="1"/>
</dbReference>
<feature type="transmembrane region" description="Helical" evidence="1">
    <location>
        <begin position="12"/>
        <end position="36"/>
    </location>
</feature>
<dbReference type="InterPro" id="IPR001633">
    <property type="entry name" value="EAL_dom"/>
</dbReference>
<reference evidence="6" key="1">
    <citation type="submission" date="2018-05" db="EMBL/GenBank/DDBJ databases">
        <title>Luteimonas pekinense sp. nov., isolated from human Meibomian gland secretions, Beijing, China.</title>
        <authorList>
            <person name="Wen T."/>
            <person name="Bai H."/>
            <person name="Lv H."/>
        </authorList>
    </citation>
    <scope>NUCLEOTIDE SEQUENCE [LARGE SCALE GENOMIC DNA]</scope>
    <source>
        <strain evidence="6">83-4</strain>
    </source>
</reference>
<evidence type="ECO:0000259" key="4">
    <source>
        <dbReference type="PROSITE" id="PS50887"/>
    </source>
</evidence>
<evidence type="ECO:0008006" key="7">
    <source>
        <dbReference type="Google" id="ProtNLM"/>
    </source>
</evidence>
<dbReference type="InterPro" id="IPR035965">
    <property type="entry name" value="PAS-like_dom_sf"/>
</dbReference>
<dbReference type="InterPro" id="IPR000014">
    <property type="entry name" value="PAS"/>
</dbReference>
<keyword evidence="1" id="KW-1133">Transmembrane helix</keyword>
<dbReference type="InterPro" id="IPR029787">
    <property type="entry name" value="Nucleotide_cyclase"/>
</dbReference>
<feature type="transmembrane region" description="Helical" evidence="1">
    <location>
        <begin position="205"/>
        <end position="226"/>
    </location>
</feature>
<protein>
    <recommendedName>
        <fullName evidence="7">PAS domain S-box protein</fullName>
    </recommendedName>
</protein>
<dbReference type="PANTHER" id="PTHR44757">
    <property type="entry name" value="DIGUANYLATE CYCLASE DGCP"/>
    <property type="match status" value="1"/>
</dbReference>
<proteinExistence type="predicted"/>
<dbReference type="InterPro" id="IPR035919">
    <property type="entry name" value="EAL_sf"/>
</dbReference>
<evidence type="ECO:0000259" key="3">
    <source>
        <dbReference type="PROSITE" id="PS50883"/>
    </source>
</evidence>
<gene>
    <name evidence="5" type="ORF">DCD74_01900</name>
</gene>
<dbReference type="EMBL" id="CP029556">
    <property type="protein sequence ID" value="AXA83609.1"/>
    <property type="molecule type" value="Genomic_DNA"/>
</dbReference>
<accession>A0A344J3J9</accession>
<dbReference type="InterPro" id="IPR052155">
    <property type="entry name" value="Biofilm_reg_signaling"/>
</dbReference>
<dbReference type="InterPro" id="IPR043128">
    <property type="entry name" value="Rev_trsase/Diguanyl_cyclase"/>
</dbReference>
<dbReference type="Pfam" id="PF00563">
    <property type="entry name" value="EAL"/>
    <property type="match status" value="1"/>
</dbReference>
<dbReference type="SMART" id="SM00091">
    <property type="entry name" value="PAS"/>
    <property type="match status" value="1"/>
</dbReference>
<feature type="domain" description="GGDEF" evidence="4">
    <location>
        <begin position="397"/>
        <end position="530"/>
    </location>
</feature>
<dbReference type="CDD" id="cd01949">
    <property type="entry name" value="GGDEF"/>
    <property type="match status" value="1"/>
</dbReference>
<dbReference type="NCBIfam" id="TIGR00229">
    <property type="entry name" value="sensory_box"/>
    <property type="match status" value="1"/>
</dbReference>
<dbReference type="InterPro" id="IPR013656">
    <property type="entry name" value="PAS_4"/>
</dbReference>
<dbReference type="OrthoDB" id="9787514at2"/>
<dbReference type="RefSeq" id="WP_112925828.1">
    <property type="nucleotide sequence ID" value="NZ_CP029556.1"/>
</dbReference>
<dbReference type="AlphaFoldDB" id="A0A344J3J9"/>
<dbReference type="InterPro" id="IPR000160">
    <property type="entry name" value="GGDEF_dom"/>
</dbReference>
<evidence type="ECO:0000313" key="5">
    <source>
        <dbReference type="EMBL" id="AXA83609.1"/>
    </source>
</evidence>
<dbReference type="CDD" id="cd01948">
    <property type="entry name" value="EAL"/>
    <property type="match status" value="1"/>
</dbReference>
<keyword evidence="1" id="KW-0472">Membrane</keyword>
<feature type="domain" description="PAS" evidence="2">
    <location>
        <begin position="236"/>
        <end position="306"/>
    </location>
</feature>
<evidence type="ECO:0000256" key="1">
    <source>
        <dbReference type="SAM" id="Phobius"/>
    </source>
</evidence>
<dbReference type="SUPFAM" id="SSF141868">
    <property type="entry name" value="EAL domain-like"/>
    <property type="match status" value="1"/>
</dbReference>